<dbReference type="EMBL" id="DRMS01000046">
    <property type="protein sequence ID" value="HFC91411.1"/>
    <property type="molecule type" value="Genomic_DNA"/>
</dbReference>
<reference evidence="1" key="1">
    <citation type="journal article" date="2020" name="mSystems">
        <title>Genome- and Community-Level Interaction Insights into Carbon Utilization and Element Cycling Functions of Hydrothermarchaeota in Hydrothermal Sediment.</title>
        <authorList>
            <person name="Zhou Z."/>
            <person name="Liu Y."/>
            <person name="Xu W."/>
            <person name="Pan J."/>
            <person name="Luo Z.H."/>
            <person name="Li M."/>
        </authorList>
    </citation>
    <scope>NUCLEOTIDE SEQUENCE [LARGE SCALE GENOMIC DNA]</scope>
    <source>
        <strain evidence="1">HyVt-493</strain>
    </source>
</reference>
<dbReference type="AlphaFoldDB" id="A0A7V2SXT7"/>
<name>A0A7V2SXT7_LEUMU</name>
<organism evidence="1">
    <name type="scientific">Leucothrix mucor</name>
    <dbReference type="NCBI Taxonomy" id="45248"/>
    <lineage>
        <taxon>Bacteria</taxon>
        <taxon>Pseudomonadati</taxon>
        <taxon>Pseudomonadota</taxon>
        <taxon>Gammaproteobacteria</taxon>
        <taxon>Thiotrichales</taxon>
        <taxon>Thiotrichaceae</taxon>
        <taxon>Leucothrix</taxon>
    </lineage>
</organism>
<accession>A0A7V2SXT7</accession>
<gene>
    <name evidence="1" type="ORF">ENJ51_01215</name>
</gene>
<evidence type="ECO:0000313" key="1">
    <source>
        <dbReference type="EMBL" id="HFC91411.1"/>
    </source>
</evidence>
<comment type="caution">
    <text evidence="1">The sequence shown here is derived from an EMBL/GenBank/DDBJ whole genome shotgun (WGS) entry which is preliminary data.</text>
</comment>
<protein>
    <submittedName>
        <fullName evidence="1">Uncharacterized protein</fullName>
    </submittedName>
</protein>
<sequence length="183" mass="21031">MISKLFVLFTLLLLMEGVLACKPVRYIGEFKITQSSSQTPQKPDFILDNIKRGKKIQQRKTSCDWMITRGTLFLKLKTIPKVAQGYIFEIIEGKLEDNSIFKRFAGKPVKIIYPRDEKQMYQFSWLDGNSDSQEAFNINVKITAFSLSGKKSRPQYLTITHKGVNIKKPSPSFWSGLSQSLQR</sequence>
<proteinExistence type="predicted"/>
<dbReference type="Proteomes" id="UP000885750">
    <property type="component" value="Unassembled WGS sequence"/>
</dbReference>